<feature type="signal peptide" evidence="1">
    <location>
        <begin position="1"/>
        <end position="18"/>
    </location>
</feature>
<dbReference type="PROSITE" id="PS51257">
    <property type="entry name" value="PROKAR_LIPOPROTEIN"/>
    <property type="match status" value="1"/>
</dbReference>
<dbReference type="Proteomes" id="UP000008825">
    <property type="component" value="Chromosome"/>
</dbReference>
<dbReference type="AlphaFoldDB" id="B5EHK6"/>
<protein>
    <submittedName>
        <fullName evidence="2">Lipoprotein, putative</fullName>
    </submittedName>
</protein>
<accession>B5EHK6</accession>
<sequence>MKPCLKLFLLILVSIAFSGCAVRSGQTKKLDGYETKLKILSVVYRDGKTATDERMAKKLERYNFQHIGDYMAKIVPPTFSSYGIAASFTSAQPTAPGTPDAKALQTLYISPTKVSTTKHKDLELNTGPSARPMKVEFEAYLFDPVVKREVWTGQFSVVVGGLLYDSFGEKKTAELVNAVITGMKDDGLLEEIHP</sequence>
<gene>
    <name evidence="2" type="ordered locus">Gbem_1197</name>
</gene>
<dbReference type="RefSeq" id="WP_012529629.1">
    <property type="nucleotide sequence ID" value="NC_011146.1"/>
</dbReference>
<keyword evidence="3" id="KW-1185">Reference proteome</keyword>
<keyword evidence="2" id="KW-0449">Lipoprotein</keyword>
<keyword evidence="1" id="KW-0732">Signal</keyword>
<feature type="chain" id="PRO_5002832542" evidence="1">
    <location>
        <begin position="19"/>
        <end position="194"/>
    </location>
</feature>
<evidence type="ECO:0000313" key="2">
    <source>
        <dbReference type="EMBL" id="ACH38216.1"/>
    </source>
</evidence>
<evidence type="ECO:0000256" key="1">
    <source>
        <dbReference type="SAM" id="SignalP"/>
    </source>
</evidence>
<reference evidence="2 3" key="2">
    <citation type="journal article" date="2010" name="BMC Genomics">
        <title>The genome of Geobacter bemidjiensis, exemplar for the subsurface clade of Geobacter species that predominate in Fe(III)-reducing subsurface environments.</title>
        <authorList>
            <person name="Aklujkar M."/>
            <person name="Young N.D."/>
            <person name="Holmes D."/>
            <person name="Chavan M."/>
            <person name="Risso C."/>
            <person name="Kiss H.E."/>
            <person name="Han C.S."/>
            <person name="Land M.L."/>
            <person name="Lovley D.R."/>
        </authorList>
    </citation>
    <scope>NUCLEOTIDE SEQUENCE [LARGE SCALE GENOMIC DNA]</scope>
    <source>
        <strain evidence="3">ATCC BAA-1014 / DSM 16622 / JCM 12645 / Bem</strain>
    </source>
</reference>
<name>B5EHK6_CITBB</name>
<dbReference type="HOGENOM" id="CLU_1400734_0_0_7"/>
<dbReference type="KEGG" id="gbm:Gbem_1197"/>
<dbReference type="EMBL" id="CP001124">
    <property type="protein sequence ID" value="ACH38216.1"/>
    <property type="molecule type" value="Genomic_DNA"/>
</dbReference>
<proteinExistence type="predicted"/>
<dbReference type="STRING" id="404380.Gbem_1197"/>
<evidence type="ECO:0000313" key="3">
    <source>
        <dbReference type="Proteomes" id="UP000008825"/>
    </source>
</evidence>
<reference evidence="2 3" key="1">
    <citation type="submission" date="2008-07" db="EMBL/GenBank/DDBJ databases">
        <title>Complete sequence of Geobacter bemidjiensis BEM.</title>
        <authorList>
            <consortium name="US DOE Joint Genome Institute"/>
            <person name="Lucas S."/>
            <person name="Copeland A."/>
            <person name="Lapidus A."/>
            <person name="Glavina del Rio T."/>
            <person name="Dalin E."/>
            <person name="Tice H."/>
            <person name="Bruce D."/>
            <person name="Goodwin L."/>
            <person name="Pitluck S."/>
            <person name="Kiss H."/>
            <person name="Brettin T."/>
            <person name="Detter J.C."/>
            <person name="Han C."/>
            <person name="Kuske C.R."/>
            <person name="Schmutz J."/>
            <person name="Larimer F."/>
            <person name="Land M."/>
            <person name="Hauser L."/>
            <person name="Kyrpides N."/>
            <person name="Lykidis A."/>
            <person name="Lovley D."/>
            <person name="Richardson P."/>
        </authorList>
    </citation>
    <scope>NUCLEOTIDE SEQUENCE [LARGE SCALE GENOMIC DNA]</scope>
    <source>
        <strain evidence="3">ATCC BAA-1014 / DSM 16622 / JCM 12645 / Bem</strain>
    </source>
</reference>
<organism evidence="2 3">
    <name type="scientific">Citrifermentans bemidjiense (strain ATCC BAA-1014 / DSM 16622 / JCM 12645 / Bem)</name>
    <name type="common">Geobacter bemidjiensis</name>
    <dbReference type="NCBI Taxonomy" id="404380"/>
    <lineage>
        <taxon>Bacteria</taxon>
        <taxon>Pseudomonadati</taxon>
        <taxon>Thermodesulfobacteriota</taxon>
        <taxon>Desulfuromonadia</taxon>
        <taxon>Geobacterales</taxon>
        <taxon>Geobacteraceae</taxon>
        <taxon>Citrifermentans</taxon>
    </lineage>
</organism>